<dbReference type="InterPro" id="IPR016454">
    <property type="entry name" value="Cysteine_dSase"/>
</dbReference>
<dbReference type="GO" id="GO:0016829">
    <property type="term" value="F:lyase activity"/>
    <property type="evidence" value="ECO:0007669"/>
    <property type="project" value="UniProtKB-KW"/>
</dbReference>
<dbReference type="Proteomes" id="UP000292927">
    <property type="component" value="Unassembled WGS sequence"/>
</dbReference>
<comment type="caution">
    <text evidence="10">The sequence shown here is derived from an EMBL/GenBank/DDBJ whole genome shotgun (WGS) entry which is preliminary data.</text>
</comment>
<evidence type="ECO:0000256" key="4">
    <source>
        <dbReference type="ARBA" id="ARBA00022679"/>
    </source>
</evidence>
<evidence type="ECO:0000256" key="7">
    <source>
        <dbReference type="RuleBase" id="RU004504"/>
    </source>
</evidence>
<dbReference type="EMBL" id="SGXF01000001">
    <property type="protein sequence ID" value="RZT02622.1"/>
    <property type="molecule type" value="Genomic_DNA"/>
</dbReference>
<dbReference type="GO" id="GO:0031071">
    <property type="term" value="F:cysteine desulfurase activity"/>
    <property type="evidence" value="ECO:0007669"/>
    <property type="project" value="UniProtKB-UniRule"/>
</dbReference>
<dbReference type="PIRSF" id="PIRSF005572">
    <property type="entry name" value="NifS"/>
    <property type="match status" value="1"/>
</dbReference>
<keyword evidence="4 8" id="KW-0808">Transferase</keyword>
<keyword evidence="5 8" id="KW-0663">Pyridoxal phosphate</keyword>
<keyword evidence="10" id="KW-0456">Lyase</keyword>
<organism evidence="10 11">
    <name type="scientific">Cuneatibacter caecimuris</name>
    <dbReference type="NCBI Taxonomy" id="1796618"/>
    <lineage>
        <taxon>Bacteria</taxon>
        <taxon>Bacillati</taxon>
        <taxon>Bacillota</taxon>
        <taxon>Clostridia</taxon>
        <taxon>Lachnospirales</taxon>
        <taxon>Lachnospiraceae</taxon>
        <taxon>Cuneatibacter</taxon>
    </lineage>
</organism>
<evidence type="ECO:0000259" key="9">
    <source>
        <dbReference type="Pfam" id="PF00266"/>
    </source>
</evidence>
<proteinExistence type="inferred from homology"/>
<dbReference type="SUPFAM" id="SSF53383">
    <property type="entry name" value="PLP-dependent transferases"/>
    <property type="match status" value="1"/>
</dbReference>
<evidence type="ECO:0000256" key="8">
    <source>
        <dbReference type="RuleBase" id="RU004506"/>
    </source>
</evidence>
<dbReference type="CDD" id="cd06453">
    <property type="entry name" value="SufS_like"/>
    <property type="match status" value="1"/>
</dbReference>
<evidence type="ECO:0000256" key="5">
    <source>
        <dbReference type="ARBA" id="ARBA00022898"/>
    </source>
</evidence>
<dbReference type="Gene3D" id="3.40.640.10">
    <property type="entry name" value="Type I PLP-dependent aspartate aminotransferase-like (Major domain)"/>
    <property type="match status" value="1"/>
</dbReference>
<dbReference type="PANTHER" id="PTHR43586">
    <property type="entry name" value="CYSTEINE DESULFURASE"/>
    <property type="match status" value="1"/>
</dbReference>
<evidence type="ECO:0000256" key="2">
    <source>
        <dbReference type="ARBA" id="ARBA00010447"/>
    </source>
</evidence>
<comment type="catalytic activity">
    <reaction evidence="6 8">
        <text>(sulfur carrier)-H + L-cysteine = (sulfur carrier)-SH + L-alanine</text>
        <dbReference type="Rhea" id="RHEA:43892"/>
        <dbReference type="Rhea" id="RHEA-COMP:14737"/>
        <dbReference type="Rhea" id="RHEA-COMP:14739"/>
        <dbReference type="ChEBI" id="CHEBI:29917"/>
        <dbReference type="ChEBI" id="CHEBI:35235"/>
        <dbReference type="ChEBI" id="CHEBI:57972"/>
        <dbReference type="ChEBI" id="CHEBI:64428"/>
        <dbReference type="EC" id="2.8.1.7"/>
    </reaction>
</comment>
<dbReference type="NCBIfam" id="TIGR01979">
    <property type="entry name" value="sufS"/>
    <property type="match status" value="1"/>
</dbReference>
<feature type="domain" description="Aminotransferase class V" evidence="9">
    <location>
        <begin position="22"/>
        <end position="393"/>
    </location>
</feature>
<dbReference type="Pfam" id="PF00266">
    <property type="entry name" value="Aminotran_5"/>
    <property type="match status" value="1"/>
</dbReference>
<dbReference type="InterPro" id="IPR015421">
    <property type="entry name" value="PyrdxlP-dep_Trfase_major"/>
</dbReference>
<dbReference type="Gene3D" id="3.90.1150.10">
    <property type="entry name" value="Aspartate Aminotransferase, domain 1"/>
    <property type="match status" value="1"/>
</dbReference>
<protein>
    <recommendedName>
        <fullName evidence="3 8">Cysteine desulfurase</fullName>
        <ecNumber evidence="3 8">2.8.1.7</ecNumber>
    </recommendedName>
</protein>
<comment type="similarity">
    <text evidence="2 8">Belongs to the class-V pyridoxal-phosphate-dependent aminotransferase family. Csd subfamily.</text>
</comment>
<evidence type="ECO:0000313" key="11">
    <source>
        <dbReference type="Proteomes" id="UP000292927"/>
    </source>
</evidence>
<dbReference type="PANTHER" id="PTHR43586:SF8">
    <property type="entry name" value="CYSTEINE DESULFURASE 1, CHLOROPLASTIC"/>
    <property type="match status" value="1"/>
</dbReference>
<evidence type="ECO:0000256" key="1">
    <source>
        <dbReference type="ARBA" id="ARBA00001933"/>
    </source>
</evidence>
<dbReference type="InterPro" id="IPR000192">
    <property type="entry name" value="Aminotrans_V_dom"/>
</dbReference>
<keyword evidence="11" id="KW-1185">Reference proteome</keyword>
<dbReference type="AlphaFoldDB" id="A0A4Q7PNT7"/>
<sequence>MENKRNNPYRKDFPLLDCDPVIYLDNAATAQRPGCVIEAEKTFYEQHNANPMRGFYRLSVSATEKYESARKTVQELIHAESPEEIIFTRNTTESLNLTAYSYGLQYLKAGDEILVSVMEHHSNLLPWQMVARQTNARLKFLECLPDGRITEEQLQEGFSDRTRLVAIAHISNVFGRVNPIKRIVSMARERGAAVVLDAAQSVPHIPVDVKELGVDFLAFSGHKLLGPMGIGVLYGRRELLEKMPPFLTGGEMIQSVTRTGAVFAELPYKFEAGTVNAAGAAGLEAAIHYMKKVGYEEIHRRETELTSQALSGLKKIPHVHVIGSDLPEEHAGILTFTIDGVHPHDISAILDGDGIAVRAGHHCAQPLMQHLGISSSARASFSFYNTENEVSAFLKSVEGIRRKMGYGDEPIL</sequence>
<dbReference type="InterPro" id="IPR015424">
    <property type="entry name" value="PyrdxlP-dep_Trfase"/>
</dbReference>
<dbReference type="InterPro" id="IPR015422">
    <property type="entry name" value="PyrdxlP-dep_Trfase_small"/>
</dbReference>
<dbReference type="GO" id="GO:0030170">
    <property type="term" value="F:pyridoxal phosphate binding"/>
    <property type="evidence" value="ECO:0007669"/>
    <property type="project" value="UniProtKB-UniRule"/>
</dbReference>
<dbReference type="RefSeq" id="WP_243647483.1">
    <property type="nucleotide sequence ID" value="NZ_SGXF01000001.1"/>
</dbReference>
<evidence type="ECO:0000256" key="3">
    <source>
        <dbReference type="ARBA" id="ARBA00012239"/>
    </source>
</evidence>
<comment type="function">
    <text evidence="8">Catalyzes the removal of elemental sulfur and selenium atoms from L-cysteine, L-cystine, L-selenocysteine, and L-selenocystine to produce L-alanine.</text>
</comment>
<gene>
    <name evidence="10" type="ORF">EV209_0743</name>
</gene>
<accession>A0A4Q7PNT7</accession>
<dbReference type="EC" id="2.8.1.7" evidence="3 8"/>
<evidence type="ECO:0000313" key="10">
    <source>
        <dbReference type="EMBL" id="RZT02622.1"/>
    </source>
</evidence>
<evidence type="ECO:0000256" key="6">
    <source>
        <dbReference type="ARBA" id="ARBA00050776"/>
    </source>
</evidence>
<reference evidence="10 11" key="1">
    <citation type="submission" date="2019-02" db="EMBL/GenBank/DDBJ databases">
        <title>Genomic Encyclopedia of Type Strains, Phase IV (KMG-IV): sequencing the most valuable type-strain genomes for metagenomic binning, comparative biology and taxonomic classification.</title>
        <authorList>
            <person name="Goeker M."/>
        </authorList>
    </citation>
    <scope>NUCLEOTIDE SEQUENCE [LARGE SCALE GENOMIC DNA]</scope>
    <source>
        <strain evidence="10 11">DSM 29486</strain>
    </source>
</reference>
<comment type="cofactor">
    <cofactor evidence="1 7">
        <name>pyridoxal 5'-phosphate</name>
        <dbReference type="ChEBI" id="CHEBI:597326"/>
    </cofactor>
</comment>
<dbReference type="InterPro" id="IPR020578">
    <property type="entry name" value="Aminotrans_V_PyrdxlP_BS"/>
</dbReference>
<dbReference type="GO" id="GO:0006534">
    <property type="term" value="P:cysteine metabolic process"/>
    <property type="evidence" value="ECO:0007669"/>
    <property type="project" value="UniProtKB-UniRule"/>
</dbReference>
<dbReference type="PROSITE" id="PS00595">
    <property type="entry name" value="AA_TRANSFER_CLASS_5"/>
    <property type="match status" value="1"/>
</dbReference>
<dbReference type="InterPro" id="IPR010970">
    <property type="entry name" value="Cys_dSase_SufS"/>
</dbReference>
<name>A0A4Q7PNT7_9FIRM</name>